<evidence type="ECO:0000313" key="2">
    <source>
        <dbReference type="EnsemblPlants" id="AET3Gv20415300.1"/>
    </source>
</evidence>
<accession>A0A453EPI9</accession>
<evidence type="ECO:0000313" key="3">
    <source>
        <dbReference type="Proteomes" id="UP000015105"/>
    </source>
</evidence>
<organism evidence="2 3">
    <name type="scientific">Aegilops tauschii subsp. strangulata</name>
    <name type="common">Goatgrass</name>
    <dbReference type="NCBI Taxonomy" id="200361"/>
    <lineage>
        <taxon>Eukaryota</taxon>
        <taxon>Viridiplantae</taxon>
        <taxon>Streptophyta</taxon>
        <taxon>Embryophyta</taxon>
        <taxon>Tracheophyta</taxon>
        <taxon>Spermatophyta</taxon>
        <taxon>Magnoliopsida</taxon>
        <taxon>Liliopsida</taxon>
        <taxon>Poales</taxon>
        <taxon>Poaceae</taxon>
        <taxon>BOP clade</taxon>
        <taxon>Pooideae</taxon>
        <taxon>Triticodae</taxon>
        <taxon>Triticeae</taxon>
        <taxon>Triticinae</taxon>
        <taxon>Aegilops</taxon>
    </lineage>
</organism>
<dbReference type="Gramene" id="AET3Gv20415300.1">
    <property type="protein sequence ID" value="AET3Gv20415300.1"/>
    <property type="gene ID" value="AET3Gv20415300"/>
</dbReference>
<dbReference type="EnsemblPlants" id="AET3Gv20415300.1">
    <property type="protein sequence ID" value="AET3Gv20415300.1"/>
    <property type="gene ID" value="AET3Gv20415300"/>
</dbReference>
<sequence>MSRSTGQPARKSEGVQRWPKTRTSQDPERSTDPGCRDRTCRDARQAEGDGRGRSSTGTPESKPHRGGCRPTTDACRGCLRSCRGTDKPNEPEVDAARTRGAPDLEPHWPTMDTGGGCRSIAVSDEAAPTGYGEGEGSSQACHTPGQRAVGGSRCRATTATNEMDRRPGGMAAACGMGERHRGAPRAGQPGQEAPAPSSRDLAPAAAGVL</sequence>
<reference evidence="2" key="4">
    <citation type="submission" date="2019-03" db="UniProtKB">
        <authorList>
            <consortium name="EnsemblPlants"/>
        </authorList>
    </citation>
    <scope>IDENTIFICATION</scope>
</reference>
<protein>
    <submittedName>
        <fullName evidence="2">Uncharacterized protein</fullName>
    </submittedName>
</protein>
<feature type="compositionally biased region" description="Basic and acidic residues" evidence="1">
    <location>
        <begin position="83"/>
        <end position="106"/>
    </location>
</feature>
<reference evidence="3" key="1">
    <citation type="journal article" date="2014" name="Science">
        <title>Ancient hybridizations among the ancestral genomes of bread wheat.</title>
        <authorList>
            <consortium name="International Wheat Genome Sequencing Consortium,"/>
            <person name="Marcussen T."/>
            <person name="Sandve S.R."/>
            <person name="Heier L."/>
            <person name="Spannagl M."/>
            <person name="Pfeifer M."/>
            <person name="Jakobsen K.S."/>
            <person name="Wulff B.B."/>
            <person name="Steuernagel B."/>
            <person name="Mayer K.F."/>
            <person name="Olsen O.A."/>
        </authorList>
    </citation>
    <scope>NUCLEOTIDE SEQUENCE [LARGE SCALE GENOMIC DNA]</scope>
    <source>
        <strain evidence="3">cv. AL8/78</strain>
    </source>
</reference>
<feature type="compositionally biased region" description="Basic and acidic residues" evidence="1">
    <location>
        <begin position="23"/>
        <end position="52"/>
    </location>
</feature>
<dbReference type="Proteomes" id="UP000015105">
    <property type="component" value="Chromosome 3D"/>
</dbReference>
<reference evidence="2" key="5">
    <citation type="journal article" date="2021" name="G3 (Bethesda)">
        <title>Aegilops tauschii genome assembly Aet v5.0 features greater sequence contiguity and improved annotation.</title>
        <authorList>
            <person name="Wang L."/>
            <person name="Zhu T."/>
            <person name="Rodriguez J.C."/>
            <person name="Deal K.R."/>
            <person name="Dubcovsky J."/>
            <person name="McGuire P.E."/>
            <person name="Lux T."/>
            <person name="Spannagl M."/>
            <person name="Mayer K.F.X."/>
            <person name="Baldrich P."/>
            <person name="Meyers B.C."/>
            <person name="Huo N."/>
            <person name="Gu Y.Q."/>
            <person name="Zhou H."/>
            <person name="Devos K.M."/>
            <person name="Bennetzen J.L."/>
            <person name="Unver T."/>
            <person name="Budak H."/>
            <person name="Gulick P.J."/>
            <person name="Galiba G."/>
            <person name="Kalapos B."/>
            <person name="Nelson D.R."/>
            <person name="Li P."/>
            <person name="You F.M."/>
            <person name="Luo M.C."/>
            <person name="Dvorak J."/>
        </authorList>
    </citation>
    <scope>NUCLEOTIDE SEQUENCE [LARGE SCALE GENOMIC DNA]</scope>
    <source>
        <strain evidence="2">cv. AL8/78</strain>
    </source>
</reference>
<name>A0A453EPI9_AEGTS</name>
<proteinExistence type="predicted"/>
<evidence type="ECO:0000256" key="1">
    <source>
        <dbReference type="SAM" id="MobiDB-lite"/>
    </source>
</evidence>
<reference evidence="3" key="2">
    <citation type="journal article" date="2017" name="Nat. Plants">
        <title>The Aegilops tauschii genome reveals multiple impacts of transposons.</title>
        <authorList>
            <person name="Zhao G."/>
            <person name="Zou C."/>
            <person name="Li K."/>
            <person name="Wang K."/>
            <person name="Li T."/>
            <person name="Gao L."/>
            <person name="Zhang X."/>
            <person name="Wang H."/>
            <person name="Yang Z."/>
            <person name="Liu X."/>
            <person name="Jiang W."/>
            <person name="Mao L."/>
            <person name="Kong X."/>
            <person name="Jiao Y."/>
            <person name="Jia J."/>
        </authorList>
    </citation>
    <scope>NUCLEOTIDE SEQUENCE [LARGE SCALE GENOMIC DNA]</scope>
    <source>
        <strain evidence="3">cv. AL8/78</strain>
    </source>
</reference>
<feature type="region of interest" description="Disordered" evidence="1">
    <location>
        <begin position="1"/>
        <end position="209"/>
    </location>
</feature>
<dbReference type="AlphaFoldDB" id="A0A453EPI9"/>
<reference evidence="2" key="3">
    <citation type="journal article" date="2017" name="Nature">
        <title>Genome sequence of the progenitor of the wheat D genome Aegilops tauschii.</title>
        <authorList>
            <person name="Luo M.C."/>
            <person name="Gu Y.Q."/>
            <person name="Puiu D."/>
            <person name="Wang H."/>
            <person name="Twardziok S.O."/>
            <person name="Deal K.R."/>
            <person name="Huo N."/>
            <person name="Zhu T."/>
            <person name="Wang L."/>
            <person name="Wang Y."/>
            <person name="McGuire P.E."/>
            <person name="Liu S."/>
            <person name="Long H."/>
            <person name="Ramasamy R.K."/>
            <person name="Rodriguez J.C."/>
            <person name="Van S.L."/>
            <person name="Yuan L."/>
            <person name="Wang Z."/>
            <person name="Xia Z."/>
            <person name="Xiao L."/>
            <person name="Anderson O.D."/>
            <person name="Ouyang S."/>
            <person name="Liang Y."/>
            <person name="Zimin A.V."/>
            <person name="Pertea G."/>
            <person name="Qi P."/>
            <person name="Bennetzen J.L."/>
            <person name="Dai X."/>
            <person name="Dawson M.W."/>
            <person name="Muller H.G."/>
            <person name="Kugler K."/>
            <person name="Rivarola-Duarte L."/>
            <person name="Spannagl M."/>
            <person name="Mayer K.F.X."/>
            <person name="Lu F.H."/>
            <person name="Bevan M.W."/>
            <person name="Leroy P."/>
            <person name="Li P."/>
            <person name="You F.M."/>
            <person name="Sun Q."/>
            <person name="Liu Z."/>
            <person name="Lyons E."/>
            <person name="Wicker T."/>
            <person name="Salzberg S.L."/>
            <person name="Devos K.M."/>
            <person name="Dvorak J."/>
        </authorList>
    </citation>
    <scope>NUCLEOTIDE SEQUENCE [LARGE SCALE GENOMIC DNA]</scope>
    <source>
        <strain evidence="2">cv. AL8/78</strain>
    </source>
</reference>
<keyword evidence="3" id="KW-1185">Reference proteome</keyword>